<keyword evidence="2" id="KW-1185">Reference proteome</keyword>
<organism evidence="1 2">
    <name type="scientific">Trachymyrmex cornetzi</name>
    <dbReference type="NCBI Taxonomy" id="471704"/>
    <lineage>
        <taxon>Eukaryota</taxon>
        <taxon>Metazoa</taxon>
        <taxon>Ecdysozoa</taxon>
        <taxon>Arthropoda</taxon>
        <taxon>Hexapoda</taxon>
        <taxon>Insecta</taxon>
        <taxon>Pterygota</taxon>
        <taxon>Neoptera</taxon>
        <taxon>Endopterygota</taxon>
        <taxon>Hymenoptera</taxon>
        <taxon>Apocrita</taxon>
        <taxon>Aculeata</taxon>
        <taxon>Formicoidea</taxon>
        <taxon>Formicidae</taxon>
        <taxon>Myrmicinae</taxon>
        <taxon>Trachymyrmex</taxon>
    </lineage>
</organism>
<sequence>MKNMKIFLFVFGMMLFLGIIIPSESIIQYEDFLSHPPKSVEDWIIATILSKIFTKTYGLNHIYK</sequence>
<dbReference type="EMBL" id="KQ978566">
    <property type="protein sequence ID" value="KYN30114.1"/>
    <property type="molecule type" value="Genomic_DNA"/>
</dbReference>
<proteinExistence type="predicted"/>
<reference evidence="1 2" key="1">
    <citation type="submission" date="2015-09" db="EMBL/GenBank/DDBJ databases">
        <title>Trachymyrmex cornetzi WGS genome.</title>
        <authorList>
            <person name="Nygaard S."/>
            <person name="Hu H."/>
            <person name="Boomsma J."/>
            <person name="Zhang G."/>
        </authorList>
    </citation>
    <scope>NUCLEOTIDE SEQUENCE [LARGE SCALE GENOMIC DNA]</scope>
    <source>
        <strain evidence="1">Tcor2-1</strain>
        <tissue evidence="1">Whole body</tissue>
    </source>
</reference>
<gene>
    <name evidence="1" type="ORF">ALC57_00446</name>
</gene>
<dbReference type="AlphaFoldDB" id="A0A151JS54"/>
<protein>
    <submittedName>
        <fullName evidence="1">Uncharacterized protein</fullName>
    </submittedName>
</protein>
<dbReference type="Proteomes" id="UP000078492">
    <property type="component" value="Unassembled WGS sequence"/>
</dbReference>
<accession>A0A151JS54</accession>
<name>A0A151JS54_9HYME</name>
<evidence type="ECO:0000313" key="1">
    <source>
        <dbReference type="EMBL" id="KYN30114.1"/>
    </source>
</evidence>
<evidence type="ECO:0000313" key="2">
    <source>
        <dbReference type="Proteomes" id="UP000078492"/>
    </source>
</evidence>